<evidence type="ECO:0000313" key="2">
    <source>
        <dbReference type="Proteomes" id="UP000321046"/>
    </source>
</evidence>
<organism evidence="1 2">
    <name type="scientific">Lujinxingia vulgaris</name>
    <dbReference type="NCBI Taxonomy" id="2600176"/>
    <lineage>
        <taxon>Bacteria</taxon>
        <taxon>Deltaproteobacteria</taxon>
        <taxon>Bradymonadales</taxon>
        <taxon>Lujinxingiaceae</taxon>
        <taxon>Lujinxingia</taxon>
    </lineage>
</organism>
<gene>
    <name evidence="1" type="ORF">FRC96_20135</name>
</gene>
<dbReference type="EMBL" id="VOSL01000145">
    <property type="protein sequence ID" value="TXD31784.1"/>
    <property type="molecule type" value="Genomic_DNA"/>
</dbReference>
<reference evidence="1 2" key="1">
    <citation type="submission" date="2019-08" db="EMBL/GenBank/DDBJ databases">
        <title>Bradymonadales sp. TMQ2.</title>
        <authorList>
            <person name="Liang Q."/>
        </authorList>
    </citation>
    <scope>NUCLEOTIDE SEQUENCE [LARGE SCALE GENOMIC DNA]</scope>
    <source>
        <strain evidence="1 2">TMQ2</strain>
    </source>
</reference>
<protein>
    <submittedName>
        <fullName evidence="1">Uncharacterized protein</fullName>
    </submittedName>
</protein>
<proteinExistence type="predicted"/>
<dbReference type="OrthoDB" id="5521060at2"/>
<dbReference type="AlphaFoldDB" id="A0A5C6WTY7"/>
<evidence type="ECO:0000313" key="1">
    <source>
        <dbReference type="EMBL" id="TXD31784.1"/>
    </source>
</evidence>
<comment type="caution">
    <text evidence="1">The sequence shown here is derived from an EMBL/GenBank/DDBJ whole genome shotgun (WGS) entry which is preliminary data.</text>
</comment>
<dbReference type="Proteomes" id="UP000321046">
    <property type="component" value="Unassembled WGS sequence"/>
</dbReference>
<accession>A0A5C6WTY7</accession>
<dbReference type="RefSeq" id="WP_146977267.1">
    <property type="nucleotide sequence ID" value="NZ_VOSL01000145.1"/>
</dbReference>
<sequence length="167" mass="19124">MPTLRPHTRHLRATLLAGLLVIGLLAVPGVSAQQTESSESASSNKVQNLRQNGIFDSERIEEMRQNRRVMLQEQIAERNARREMIRNNINHPVLQAGIEARRTHMERIAKLDRIKQIGEQNDDQALIDRALAARDLELRRYFMWRTYHRATASDFGGTIPQTDSTGE</sequence>
<name>A0A5C6WTY7_9DELT</name>